<sequence>IVTTFSVNSVRKSGFIHKFNSFVVYFGILSYQVGNMIEEHKEEILQSMNGDTAIIVQLLKEIQEKENINNELTQKIDQLTLEEARKKTYLRRCEEQSRDGTQRINDAIKVALKMEKVVLSNCNKLIDAKQAINNSANDINNIQQQIADANQKCNQAKDFIESLRANNASLMSKLEELEQQLALGISNYNALEEQYSKIDLKKDEQELEENRKTIAHADSLIKNLEDMIKQQEAQLQQKVKECASVTALFDDILSTS</sequence>
<dbReference type="EMBL" id="KB741014">
    <property type="protein sequence ID" value="ENN75392.1"/>
    <property type="molecule type" value="Genomic_DNA"/>
</dbReference>
<protein>
    <submittedName>
        <fullName evidence="1">Uncharacterized protein</fullName>
    </submittedName>
</protein>
<reference evidence="1" key="1">
    <citation type="journal article" date="2013" name="Genome Biol.">
        <title>Draft genome of the mountain pine beetle, Dendroctonus ponderosae Hopkins, a major forest pest.</title>
        <authorList>
            <person name="Keeling C.I."/>
            <person name="Yuen M.M."/>
            <person name="Liao N.Y."/>
            <person name="Docking T.R."/>
            <person name="Chan S.K."/>
            <person name="Taylor G.A."/>
            <person name="Palmquist D.L."/>
            <person name="Jackman S.D."/>
            <person name="Nguyen A."/>
            <person name="Li M."/>
            <person name="Henderson H."/>
            <person name="Janes J.K."/>
            <person name="Zhao Y."/>
            <person name="Pandoh P."/>
            <person name="Moore R."/>
            <person name="Sperling F.A."/>
            <person name="Huber D.P."/>
            <person name="Birol I."/>
            <person name="Jones S.J."/>
            <person name="Bohlmann J."/>
        </authorList>
    </citation>
    <scope>NUCLEOTIDE SEQUENCE</scope>
</reference>
<evidence type="ECO:0000313" key="1">
    <source>
        <dbReference type="EMBL" id="ENN75392.1"/>
    </source>
</evidence>
<organism evidence="1">
    <name type="scientific">Dendroctonus ponderosae</name>
    <name type="common">Mountain pine beetle</name>
    <dbReference type="NCBI Taxonomy" id="77166"/>
    <lineage>
        <taxon>Eukaryota</taxon>
        <taxon>Metazoa</taxon>
        <taxon>Ecdysozoa</taxon>
        <taxon>Arthropoda</taxon>
        <taxon>Hexapoda</taxon>
        <taxon>Insecta</taxon>
        <taxon>Pterygota</taxon>
        <taxon>Neoptera</taxon>
        <taxon>Endopterygota</taxon>
        <taxon>Coleoptera</taxon>
        <taxon>Polyphaga</taxon>
        <taxon>Cucujiformia</taxon>
        <taxon>Curculionidae</taxon>
        <taxon>Scolytinae</taxon>
        <taxon>Dendroctonus</taxon>
    </lineage>
</organism>
<accession>N6U9V2</accession>
<feature type="non-terminal residue" evidence="1">
    <location>
        <position position="1"/>
    </location>
</feature>
<gene>
    <name evidence="1" type="ORF">YQE_07944</name>
</gene>
<name>N6U9V2_DENPD</name>
<dbReference type="HOGENOM" id="CLU_1088064_0_0_1"/>
<proteinExistence type="predicted"/>
<dbReference type="AlphaFoldDB" id="N6U9V2"/>